<keyword evidence="1 3" id="KW-0420">Kringle</keyword>
<comment type="caution">
    <text evidence="3">Lacks conserved residue(s) required for the propagation of feature annotation.</text>
</comment>
<dbReference type="PROSITE" id="PS00021">
    <property type="entry name" value="KRINGLE_1"/>
    <property type="match status" value="1"/>
</dbReference>
<evidence type="ECO:0000259" key="7">
    <source>
        <dbReference type="PROSITE" id="PS50070"/>
    </source>
</evidence>
<evidence type="ECO:0000256" key="6">
    <source>
        <dbReference type="SAM" id="SignalP"/>
    </source>
</evidence>
<evidence type="ECO:0000256" key="4">
    <source>
        <dbReference type="SAM" id="MobiDB-lite"/>
    </source>
</evidence>
<keyword evidence="5" id="KW-1133">Transmembrane helix</keyword>
<dbReference type="AlphaFoldDB" id="A0A8D0ZRG5"/>
<dbReference type="InterPro" id="IPR038178">
    <property type="entry name" value="Kringle_sf"/>
</dbReference>
<dbReference type="InterPro" id="IPR013806">
    <property type="entry name" value="Kringle-like"/>
</dbReference>
<sequence>MLLACVQTILVSNMLLAEAYGSGGCFWDNGHLYQADQLSPSPGLHCLNWLDAQSGLASDPESGECPPRATGGRRPRSGPGPWRLSPLSGPGNHSYCRNPDQDPRGPWCYVSGEAGAPEKRLCEDLRCPETNSQGLPTFTTETEEASEVPGGEEVQVFAPANALPARSEVAAVQPVIGISQRVRVNSKEKKDLGTLGRIAHPCPCRIHGEIFADFSGVELMGPCVLSLAGSVLGITMMVIIIAIGAGIVLGYTYKRGKDLKEQHKQKACEREMQRITLPLSAFTNPTCEIVDEKTVVVHTSQTPVDLQEGSAPLMGQAGTPGA</sequence>
<evidence type="ECO:0000256" key="1">
    <source>
        <dbReference type="ARBA" id="ARBA00022572"/>
    </source>
</evidence>
<feature type="domain" description="Kringle" evidence="7">
    <location>
        <begin position="24"/>
        <end position="127"/>
    </location>
</feature>
<name>A0A8D0ZRG5_PIG</name>
<dbReference type="SMART" id="SM00130">
    <property type="entry name" value="KR"/>
    <property type="match status" value="1"/>
</dbReference>
<reference evidence="8" key="1">
    <citation type="submission" date="2025-08" db="UniProtKB">
        <authorList>
            <consortium name="Ensembl"/>
        </authorList>
    </citation>
    <scope>IDENTIFICATION</scope>
</reference>
<keyword evidence="6" id="KW-0732">Signal</keyword>
<dbReference type="InterPro" id="IPR018056">
    <property type="entry name" value="Kringle_CS"/>
</dbReference>
<evidence type="ECO:0000256" key="2">
    <source>
        <dbReference type="ARBA" id="ARBA00023157"/>
    </source>
</evidence>
<feature type="transmembrane region" description="Helical" evidence="5">
    <location>
        <begin position="227"/>
        <end position="253"/>
    </location>
</feature>
<dbReference type="SUPFAM" id="SSF57440">
    <property type="entry name" value="Kringle-like"/>
    <property type="match status" value="1"/>
</dbReference>
<feature type="region of interest" description="Disordered" evidence="4">
    <location>
        <begin position="57"/>
        <end position="97"/>
    </location>
</feature>
<dbReference type="InterPro" id="IPR000001">
    <property type="entry name" value="Kringle"/>
</dbReference>
<gene>
    <name evidence="8" type="primary">PIK3IP1</name>
</gene>
<keyword evidence="5" id="KW-0812">Transmembrane</keyword>
<dbReference type="Ensembl" id="ENSSSCT00035048780.1">
    <property type="protein sequence ID" value="ENSSSCP00035019505.1"/>
    <property type="gene ID" value="ENSSSCG00035036805.1"/>
</dbReference>
<proteinExistence type="predicted"/>
<keyword evidence="5" id="KW-0472">Membrane</keyword>
<evidence type="ECO:0000313" key="8">
    <source>
        <dbReference type="Ensembl" id="ENSSSCP00035019505.1"/>
    </source>
</evidence>
<keyword evidence="2" id="KW-1015">Disulfide bond</keyword>
<dbReference type="PROSITE" id="PS50070">
    <property type="entry name" value="KRINGLE_2"/>
    <property type="match status" value="1"/>
</dbReference>
<organism evidence="8 9">
    <name type="scientific">Sus scrofa</name>
    <name type="common">Pig</name>
    <dbReference type="NCBI Taxonomy" id="9823"/>
    <lineage>
        <taxon>Eukaryota</taxon>
        <taxon>Metazoa</taxon>
        <taxon>Chordata</taxon>
        <taxon>Craniata</taxon>
        <taxon>Vertebrata</taxon>
        <taxon>Euteleostomi</taxon>
        <taxon>Mammalia</taxon>
        <taxon>Eutheria</taxon>
        <taxon>Laurasiatheria</taxon>
        <taxon>Artiodactyla</taxon>
        <taxon>Suina</taxon>
        <taxon>Suidae</taxon>
        <taxon>Sus</taxon>
    </lineage>
</organism>
<evidence type="ECO:0000256" key="5">
    <source>
        <dbReference type="SAM" id="Phobius"/>
    </source>
</evidence>
<dbReference type="Gene3D" id="2.40.20.10">
    <property type="entry name" value="Plasminogen Kringle 4"/>
    <property type="match status" value="1"/>
</dbReference>
<feature type="signal peptide" evidence="6">
    <location>
        <begin position="1"/>
        <end position="19"/>
    </location>
</feature>
<evidence type="ECO:0000256" key="3">
    <source>
        <dbReference type="PROSITE-ProRule" id="PRU00121"/>
    </source>
</evidence>
<dbReference type="Proteomes" id="UP000694720">
    <property type="component" value="Unplaced"/>
</dbReference>
<evidence type="ECO:0000313" key="9">
    <source>
        <dbReference type="Proteomes" id="UP000694720"/>
    </source>
</evidence>
<accession>A0A8D0ZRG5</accession>
<feature type="chain" id="PRO_5034045993" evidence="6">
    <location>
        <begin position="20"/>
        <end position="322"/>
    </location>
</feature>
<protein>
    <submittedName>
        <fullName evidence="8">Phosphoinositide-3-kinase interacting protein 1</fullName>
    </submittedName>
</protein>